<gene>
    <name evidence="8" type="ORF">VF08_09865</name>
</gene>
<evidence type="ECO:0000256" key="5">
    <source>
        <dbReference type="ARBA" id="ARBA00023136"/>
    </source>
</evidence>
<evidence type="ECO:0000256" key="6">
    <source>
        <dbReference type="RuleBase" id="RU003942"/>
    </source>
</evidence>
<accession>A0A9Q6EM68</accession>
<dbReference type="AlphaFoldDB" id="A0A9Q6EM68"/>
<comment type="caution">
    <text evidence="8">The sequence shown here is derived from an EMBL/GenBank/DDBJ whole genome shotgun (WGS) entry which is preliminary data.</text>
</comment>
<comment type="subcellular location">
    <subcellularLocation>
        <location evidence="1 6">Cell membrane</location>
        <topology evidence="1 6">Multi-pass membrane protein</topology>
    </subcellularLocation>
</comment>
<evidence type="ECO:0000256" key="4">
    <source>
        <dbReference type="ARBA" id="ARBA00022989"/>
    </source>
</evidence>
<dbReference type="Pfam" id="PF00893">
    <property type="entry name" value="Multi_Drug_Res"/>
    <property type="match status" value="1"/>
</dbReference>
<keyword evidence="2" id="KW-1003">Cell membrane</keyword>
<feature type="transmembrane region" description="Helical" evidence="7">
    <location>
        <begin position="7"/>
        <end position="25"/>
    </location>
</feature>
<keyword evidence="3 6" id="KW-0812">Transmembrane</keyword>
<organism evidence="8 9">
    <name type="scientific">Nostoc linckia z8</name>
    <dbReference type="NCBI Taxonomy" id="1628746"/>
    <lineage>
        <taxon>Bacteria</taxon>
        <taxon>Bacillati</taxon>
        <taxon>Cyanobacteriota</taxon>
        <taxon>Cyanophyceae</taxon>
        <taxon>Nostocales</taxon>
        <taxon>Nostocaceae</taxon>
        <taxon>Nostoc</taxon>
    </lineage>
</organism>
<sequence length="117" mass="12708">MNFTFNAWTFVFAASINTCIGNLLLKRSRLEAPDPGLVSLLLSPWFISGLVFYSINVVLFGKALDKLAVSTAYPVFAGLGFGLIAITGNWFFGERLALNQCLGLGIILMGIIIMSRS</sequence>
<keyword evidence="5 7" id="KW-0472">Membrane</keyword>
<dbReference type="EMBL" id="LAHD01000021">
    <property type="protein sequence ID" value="PHK04816.1"/>
    <property type="molecule type" value="Genomic_DNA"/>
</dbReference>
<feature type="transmembrane region" description="Helical" evidence="7">
    <location>
        <begin position="37"/>
        <end position="60"/>
    </location>
</feature>
<dbReference type="SUPFAM" id="SSF103481">
    <property type="entry name" value="Multidrug resistance efflux transporter EmrE"/>
    <property type="match status" value="1"/>
</dbReference>
<dbReference type="InterPro" id="IPR037185">
    <property type="entry name" value="EmrE-like"/>
</dbReference>
<dbReference type="GO" id="GO:0005886">
    <property type="term" value="C:plasma membrane"/>
    <property type="evidence" value="ECO:0007669"/>
    <property type="project" value="UniProtKB-SubCell"/>
</dbReference>
<evidence type="ECO:0000313" key="8">
    <source>
        <dbReference type="EMBL" id="PHK04816.1"/>
    </source>
</evidence>
<evidence type="ECO:0000256" key="2">
    <source>
        <dbReference type="ARBA" id="ARBA00022475"/>
    </source>
</evidence>
<reference evidence="8 9" key="1">
    <citation type="submission" date="2015-02" db="EMBL/GenBank/DDBJ databases">
        <title>Nostoc linckia genome annotation.</title>
        <authorList>
            <person name="Zhou Z."/>
        </authorList>
    </citation>
    <scope>NUCLEOTIDE SEQUENCE [LARGE SCALE GENOMIC DNA]</scope>
    <source>
        <strain evidence="9">z8</strain>
    </source>
</reference>
<name>A0A9Q6EM68_NOSLI</name>
<dbReference type="GO" id="GO:0022857">
    <property type="term" value="F:transmembrane transporter activity"/>
    <property type="evidence" value="ECO:0007669"/>
    <property type="project" value="InterPro"/>
</dbReference>
<dbReference type="RefSeq" id="WP_099067538.1">
    <property type="nucleotide sequence ID" value="NZ_LAHD01000021.1"/>
</dbReference>
<dbReference type="PANTHER" id="PTHR30561">
    <property type="entry name" value="SMR FAMILY PROTON-DEPENDENT DRUG EFFLUX TRANSPORTER SUGE"/>
    <property type="match status" value="1"/>
</dbReference>
<proteinExistence type="inferred from homology"/>
<feature type="transmembrane region" description="Helical" evidence="7">
    <location>
        <begin position="72"/>
        <end position="91"/>
    </location>
</feature>
<dbReference type="GeneID" id="57095088"/>
<dbReference type="Gene3D" id="1.10.3730.20">
    <property type="match status" value="1"/>
</dbReference>
<evidence type="ECO:0000256" key="3">
    <source>
        <dbReference type="ARBA" id="ARBA00022692"/>
    </source>
</evidence>
<protein>
    <submittedName>
        <fullName evidence="8">Small multidrug resistance protein</fullName>
    </submittedName>
</protein>
<evidence type="ECO:0000256" key="1">
    <source>
        <dbReference type="ARBA" id="ARBA00004651"/>
    </source>
</evidence>
<feature type="transmembrane region" description="Helical" evidence="7">
    <location>
        <begin position="97"/>
        <end position="115"/>
    </location>
</feature>
<evidence type="ECO:0000313" key="9">
    <source>
        <dbReference type="Proteomes" id="UP000222310"/>
    </source>
</evidence>
<dbReference type="PANTHER" id="PTHR30561:SF9">
    <property type="entry name" value="4-AMINO-4-DEOXY-L-ARABINOSE-PHOSPHOUNDECAPRENOL FLIPPASE SUBUNIT ARNF-RELATED"/>
    <property type="match status" value="1"/>
</dbReference>
<comment type="similarity">
    <text evidence="6">Belongs to the drug/metabolite transporter (DMT) superfamily. Small multidrug resistance (SMR) (TC 2.A.7.1) family.</text>
</comment>
<dbReference type="Proteomes" id="UP000222310">
    <property type="component" value="Unassembled WGS sequence"/>
</dbReference>
<dbReference type="InterPro" id="IPR000390">
    <property type="entry name" value="Small_drug/metabolite_transptr"/>
</dbReference>
<evidence type="ECO:0000256" key="7">
    <source>
        <dbReference type="SAM" id="Phobius"/>
    </source>
</evidence>
<dbReference type="InterPro" id="IPR045324">
    <property type="entry name" value="Small_multidrug_res"/>
</dbReference>
<keyword evidence="4 7" id="KW-1133">Transmembrane helix</keyword>